<keyword evidence="2" id="KW-1185">Reference proteome</keyword>
<dbReference type="InParanoid" id="A0A1Q3D4Z3"/>
<accession>A0A1Q3D4Z3</accession>
<sequence>MHTHIIKSGFRPNTNISIKLLILYLKLLGHTRSLREAWEFVTKMPKLPMNFFSLVVQIKKYFFFFNLN</sequence>
<dbReference type="AlphaFoldDB" id="A0A1Q3D4Z3"/>
<gene>
    <name evidence="1" type="ORF">CFOL_v3_30907</name>
</gene>
<evidence type="ECO:0000313" key="2">
    <source>
        <dbReference type="Proteomes" id="UP000187406"/>
    </source>
</evidence>
<protein>
    <submittedName>
        <fullName evidence="1">Uncharacterized protein</fullName>
    </submittedName>
</protein>
<organism evidence="1 2">
    <name type="scientific">Cephalotus follicularis</name>
    <name type="common">Albany pitcher plant</name>
    <dbReference type="NCBI Taxonomy" id="3775"/>
    <lineage>
        <taxon>Eukaryota</taxon>
        <taxon>Viridiplantae</taxon>
        <taxon>Streptophyta</taxon>
        <taxon>Embryophyta</taxon>
        <taxon>Tracheophyta</taxon>
        <taxon>Spermatophyta</taxon>
        <taxon>Magnoliopsida</taxon>
        <taxon>eudicotyledons</taxon>
        <taxon>Gunneridae</taxon>
        <taxon>Pentapetalae</taxon>
        <taxon>rosids</taxon>
        <taxon>fabids</taxon>
        <taxon>Oxalidales</taxon>
        <taxon>Cephalotaceae</taxon>
        <taxon>Cephalotus</taxon>
    </lineage>
</organism>
<reference evidence="2" key="1">
    <citation type="submission" date="2016-04" db="EMBL/GenBank/DDBJ databases">
        <title>Cephalotus genome sequencing.</title>
        <authorList>
            <person name="Fukushima K."/>
            <person name="Hasebe M."/>
            <person name="Fang X."/>
        </authorList>
    </citation>
    <scope>NUCLEOTIDE SEQUENCE [LARGE SCALE GENOMIC DNA]</scope>
    <source>
        <strain evidence="2">cv. St1</strain>
    </source>
</reference>
<evidence type="ECO:0000313" key="1">
    <source>
        <dbReference type="EMBL" id="GAV87481.1"/>
    </source>
</evidence>
<dbReference type="Proteomes" id="UP000187406">
    <property type="component" value="Unassembled WGS sequence"/>
</dbReference>
<proteinExistence type="predicted"/>
<name>A0A1Q3D4Z3_CEPFO</name>
<dbReference type="EMBL" id="BDDD01004338">
    <property type="protein sequence ID" value="GAV87481.1"/>
    <property type="molecule type" value="Genomic_DNA"/>
</dbReference>
<comment type="caution">
    <text evidence="1">The sequence shown here is derived from an EMBL/GenBank/DDBJ whole genome shotgun (WGS) entry which is preliminary data.</text>
</comment>